<dbReference type="PIRSF" id="PIRSF018637">
    <property type="entry name" value="TrmK"/>
    <property type="match status" value="1"/>
</dbReference>
<dbReference type="PANTHER" id="PTHR38451">
    <property type="entry name" value="TRNA (ADENINE(22)-N(1))-METHYLTRANSFERASE"/>
    <property type="match status" value="1"/>
</dbReference>
<dbReference type="Gene3D" id="3.40.50.150">
    <property type="entry name" value="Vaccinia Virus protein VP39"/>
    <property type="match status" value="1"/>
</dbReference>
<protein>
    <submittedName>
        <fullName evidence="2">Class I SAM-dependent methyltransferase</fullName>
    </submittedName>
</protein>
<accession>A0A9D2HHU2</accession>
<keyword evidence="2" id="KW-0489">Methyltransferase</keyword>
<evidence type="ECO:0000313" key="2">
    <source>
        <dbReference type="EMBL" id="HJA71926.1"/>
    </source>
</evidence>
<organism evidence="2 3">
    <name type="scientific">Candidatus Lachnoclostridium stercoravium</name>
    <dbReference type="NCBI Taxonomy" id="2838633"/>
    <lineage>
        <taxon>Bacteria</taxon>
        <taxon>Bacillati</taxon>
        <taxon>Bacillota</taxon>
        <taxon>Clostridia</taxon>
        <taxon>Lachnospirales</taxon>
        <taxon>Lachnospiraceae</taxon>
    </lineage>
</organism>
<reference evidence="2" key="2">
    <citation type="submission" date="2021-04" db="EMBL/GenBank/DDBJ databases">
        <authorList>
            <person name="Gilroy R."/>
        </authorList>
    </citation>
    <scope>NUCLEOTIDE SEQUENCE</scope>
    <source>
        <strain evidence="2">CHK178-16964</strain>
    </source>
</reference>
<dbReference type="AlphaFoldDB" id="A0A9D2HHU2"/>
<dbReference type="GO" id="GO:0160105">
    <property type="term" value="F:tRNA (adenine(22)-N1)-methyltransferase activity"/>
    <property type="evidence" value="ECO:0007669"/>
    <property type="project" value="InterPro"/>
</dbReference>
<dbReference type="Proteomes" id="UP000823900">
    <property type="component" value="Unassembled WGS sequence"/>
</dbReference>
<feature type="coiled-coil region" evidence="1">
    <location>
        <begin position="204"/>
        <end position="231"/>
    </location>
</feature>
<dbReference type="SUPFAM" id="SSF53335">
    <property type="entry name" value="S-adenosyl-L-methionine-dependent methyltransferases"/>
    <property type="match status" value="1"/>
</dbReference>
<dbReference type="Gene3D" id="1.10.287.1890">
    <property type="match status" value="1"/>
</dbReference>
<comment type="caution">
    <text evidence="2">The sequence shown here is derived from an EMBL/GenBank/DDBJ whole genome shotgun (WGS) entry which is preliminary data.</text>
</comment>
<sequence length="236" mass="26616">MNLSYRLRTVASFVPEGSVVADIGTDHGYIPIYLCKEGKIERALAVDVKEGPLERAREHIADYGLEDKIEIRLSDGMKSIRPGEADTAVIAGMGGELTIRILTEGKHMWTSIKRWILSPQSEIHKVRAFLREYGFPTEKEAMVMEDGKYYTVICAAGWDQTQASAEKNPVYDCYGEYLIRTGNPVLAGYLEREKGQKEQILKGLETGADRSEKAAARIEELKQELEWIKEAQNEMQ</sequence>
<name>A0A9D2HHU2_9FIRM</name>
<dbReference type="GO" id="GO:0032259">
    <property type="term" value="P:methylation"/>
    <property type="evidence" value="ECO:0007669"/>
    <property type="project" value="UniProtKB-KW"/>
</dbReference>
<reference evidence="2" key="1">
    <citation type="journal article" date="2021" name="PeerJ">
        <title>Extensive microbial diversity within the chicken gut microbiome revealed by metagenomics and culture.</title>
        <authorList>
            <person name="Gilroy R."/>
            <person name="Ravi A."/>
            <person name="Getino M."/>
            <person name="Pursley I."/>
            <person name="Horton D.L."/>
            <person name="Alikhan N.F."/>
            <person name="Baker D."/>
            <person name="Gharbi K."/>
            <person name="Hall N."/>
            <person name="Watson M."/>
            <person name="Adriaenssens E.M."/>
            <person name="Foster-Nyarko E."/>
            <person name="Jarju S."/>
            <person name="Secka A."/>
            <person name="Antonio M."/>
            <person name="Oren A."/>
            <person name="Chaudhuri R.R."/>
            <person name="La Ragione R."/>
            <person name="Hildebrand F."/>
            <person name="Pallen M.J."/>
        </authorList>
    </citation>
    <scope>NUCLEOTIDE SEQUENCE</scope>
    <source>
        <strain evidence="2">CHK178-16964</strain>
    </source>
</reference>
<dbReference type="Pfam" id="PF12847">
    <property type="entry name" value="Methyltransf_18"/>
    <property type="match status" value="1"/>
</dbReference>
<evidence type="ECO:0000256" key="1">
    <source>
        <dbReference type="SAM" id="Coils"/>
    </source>
</evidence>
<dbReference type="PANTHER" id="PTHR38451:SF1">
    <property type="entry name" value="TRNA (ADENINE(22)-N(1))-METHYLTRANSFERASE"/>
    <property type="match status" value="1"/>
</dbReference>
<evidence type="ECO:0000313" key="3">
    <source>
        <dbReference type="Proteomes" id="UP000823900"/>
    </source>
</evidence>
<dbReference type="EMBL" id="DWZA01000090">
    <property type="protein sequence ID" value="HJA71926.1"/>
    <property type="molecule type" value="Genomic_DNA"/>
</dbReference>
<dbReference type="InterPro" id="IPR006901">
    <property type="entry name" value="TrmK"/>
</dbReference>
<proteinExistence type="predicted"/>
<keyword evidence="2" id="KW-0808">Transferase</keyword>
<dbReference type="InterPro" id="IPR029063">
    <property type="entry name" value="SAM-dependent_MTases_sf"/>
</dbReference>
<gene>
    <name evidence="2" type="ORF">IAA07_10200</name>
</gene>
<keyword evidence="1" id="KW-0175">Coiled coil</keyword>